<reference evidence="1" key="1">
    <citation type="journal article" date="2014" name="Front. Microbiol.">
        <title>High frequency of phylogenetically diverse reductive dehalogenase-homologous genes in deep subseafloor sedimentary metagenomes.</title>
        <authorList>
            <person name="Kawai M."/>
            <person name="Futagami T."/>
            <person name="Toyoda A."/>
            <person name="Takaki Y."/>
            <person name="Nishi S."/>
            <person name="Hori S."/>
            <person name="Arai W."/>
            <person name="Tsubouchi T."/>
            <person name="Morono Y."/>
            <person name="Uchiyama I."/>
            <person name="Ito T."/>
            <person name="Fujiyama A."/>
            <person name="Inagaki F."/>
            <person name="Takami H."/>
        </authorList>
    </citation>
    <scope>NUCLEOTIDE SEQUENCE</scope>
    <source>
        <strain evidence="1">Expedition CK06-06</strain>
    </source>
</reference>
<organism evidence="1">
    <name type="scientific">marine sediment metagenome</name>
    <dbReference type="NCBI Taxonomy" id="412755"/>
    <lineage>
        <taxon>unclassified sequences</taxon>
        <taxon>metagenomes</taxon>
        <taxon>ecological metagenomes</taxon>
    </lineage>
</organism>
<dbReference type="EMBL" id="BARV01043360">
    <property type="protein sequence ID" value="GAI62457.1"/>
    <property type="molecule type" value="Genomic_DNA"/>
</dbReference>
<feature type="non-terminal residue" evidence="1">
    <location>
        <position position="71"/>
    </location>
</feature>
<proteinExistence type="predicted"/>
<accession>X1Q1R0</accession>
<comment type="caution">
    <text evidence="1">The sequence shown here is derived from an EMBL/GenBank/DDBJ whole genome shotgun (WGS) entry which is preliminary data.</text>
</comment>
<gene>
    <name evidence="1" type="ORF">S06H3_64764</name>
</gene>
<evidence type="ECO:0000313" key="1">
    <source>
        <dbReference type="EMBL" id="GAI62457.1"/>
    </source>
</evidence>
<sequence length="71" mass="8116">MSLVLIESVNEILEKVKDLTGKNINFIERKDLPTDATLKLARRNMPSHLILYKSEHDEVINHLIAHECGHA</sequence>
<evidence type="ECO:0008006" key="2">
    <source>
        <dbReference type="Google" id="ProtNLM"/>
    </source>
</evidence>
<name>X1Q1R0_9ZZZZ</name>
<protein>
    <recommendedName>
        <fullName evidence="2">IrrE N-terminal-like domain-containing protein</fullName>
    </recommendedName>
</protein>
<dbReference type="AlphaFoldDB" id="X1Q1R0"/>